<proteinExistence type="predicted"/>
<dbReference type="InterPro" id="IPR032466">
    <property type="entry name" value="Metal_Hydrolase"/>
</dbReference>
<dbReference type="Gene3D" id="3.20.20.140">
    <property type="entry name" value="Metal-dependent hydrolases"/>
    <property type="match status" value="1"/>
</dbReference>
<protein>
    <submittedName>
        <fullName evidence="2">Amidohydrolase family protein</fullName>
    </submittedName>
</protein>
<evidence type="ECO:0000313" key="2">
    <source>
        <dbReference type="EMBL" id="RYJ13989.1"/>
    </source>
</evidence>
<dbReference type="SUPFAM" id="SSF51338">
    <property type="entry name" value="Composite domain of metallo-dependent hydrolases"/>
    <property type="match status" value="1"/>
</dbReference>
<keyword evidence="2" id="KW-0378">Hydrolase</keyword>
<gene>
    <name evidence="2" type="ORF">ELS19_08440</name>
</gene>
<dbReference type="GO" id="GO:0016810">
    <property type="term" value="F:hydrolase activity, acting on carbon-nitrogen (but not peptide) bonds"/>
    <property type="evidence" value="ECO:0007669"/>
    <property type="project" value="InterPro"/>
</dbReference>
<dbReference type="Proteomes" id="UP000294028">
    <property type="component" value="Unassembled WGS sequence"/>
</dbReference>
<dbReference type="EMBL" id="RZHH01000002">
    <property type="protein sequence ID" value="RYJ13989.1"/>
    <property type="molecule type" value="Genomic_DNA"/>
</dbReference>
<dbReference type="InterPro" id="IPR006680">
    <property type="entry name" value="Amidohydro-rel"/>
</dbReference>
<comment type="caution">
    <text evidence="2">The sequence shown here is derived from an EMBL/GenBank/DDBJ whole genome shotgun (WGS) entry which is preliminary data.</text>
</comment>
<dbReference type="AlphaFoldDB" id="A0A482TPZ4"/>
<dbReference type="InterPro" id="IPR057744">
    <property type="entry name" value="OTAase-like"/>
</dbReference>
<organism evidence="2 3">
    <name type="scientific">Halogeometricum borinquense</name>
    <dbReference type="NCBI Taxonomy" id="60847"/>
    <lineage>
        <taxon>Archaea</taxon>
        <taxon>Methanobacteriati</taxon>
        <taxon>Methanobacteriota</taxon>
        <taxon>Stenosarchaea group</taxon>
        <taxon>Halobacteria</taxon>
        <taxon>Halobacteriales</taxon>
        <taxon>Haloferacaceae</taxon>
        <taxon>Halogeometricum</taxon>
    </lineage>
</organism>
<dbReference type="PANTHER" id="PTHR43135">
    <property type="entry name" value="ALPHA-D-RIBOSE 1-METHYLPHOSPHONATE 5-TRIPHOSPHATE DIPHOSPHATASE"/>
    <property type="match status" value="1"/>
</dbReference>
<dbReference type="RefSeq" id="WP_129784404.1">
    <property type="nucleotide sequence ID" value="NZ_RZHH01000002.1"/>
</dbReference>
<dbReference type="InterPro" id="IPR051781">
    <property type="entry name" value="Metallo-dep_Hydrolase"/>
</dbReference>
<dbReference type="PANTHER" id="PTHR43135:SF3">
    <property type="entry name" value="ALPHA-D-RIBOSE 1-METHYLPHOSPHONATE 5-TRIPHOSPHATE DIPHOSPHATASE"/>
    <property type="match status" value="1"/>
</dbReference>
<evidence type="ECO:0000259" key="1">
    <source>
        <dbReference type="Pfam" id="PF01979"/>
    </source>
</evidence>
<dbReference type="Pfam" id="PF01979">
    <property type="entry name" value="Amidohydro_1"/>
    <property type="match status" value="1"/>
</dbReference>
<sequence length="396" mass="41457">MDADRLVFEGGRVADARGTRRADVVVDVETGRIIAVSDEDSVQPGDENTEAVDVSGKVVAPGLVDAHVHLMMDGRPDVTTINQDGRELLSYRAAANLRANIEAGVTTVRDLGAPGRLAIDAGVAVEEGVLDGPRVVACGENVVMTGGHGHWFGREADGAAEVQKAVREQLKRGAGVVKCMATGGVLTEGAVTGAPELTERELSAVVDTASAKGVPTAAHAHGEVGIKNAVRAGITSVEHGTFMDREAAELMAREGTYWVPTASALEGIVENGVEAGIPEQAVEKAEDAQDRFERAWEHALEAGVTIAMGTDAGTPFNFHGENALREMELMVEYGLSAEAALEAATINAAELLGVSDVGRIAEGYRADMLVLTDDPNENVSAWRGSEAVYRGGERVA</sequence>
<reference evidence="2 3" key="1">
    <citation type="submission" date="2018-12" db="EMBL/GenBank/DDBJ databases">
        <title>Genome analysis provides insights into bioremediation potentialities of Halogeometricum borinquense strain N11.</title>
        <authorList>
            <person name="Najjari A."/>
            <person name="Youssef N."/>
            <person name="Fhoula I."/>
            <person name="Ben Dhia O."/>
            <person name="Mahjoubi M."/>
            <person name="Ouzari H.I."/>
            <person name="Cherif A."/>
        </authorList>
    </citation>
    <scope>NUCLEOTIDE SEQUENCE [LARGE SCALE GENOMIC DNA]</scope>
    <source>
        <strain evidence="2 3">N11</strain>
    </source>
</reference>
<dbReference type="CDD" id="cd01299">
    <property type="entry name" value="Met_dep_hydrolase_A"/>
    <property type="match status" value="1"/>
</dbReference>
<feature type="domain" description="Amidohydrolase-related" evidence="1">
    <location>
        <begin position="58"/>
        <end position="380"/>
    </location>
</feature>
<dbReference type="SUPFAM" id="SSF51556">
    <property type="entry name" value="Metallo-dependent hydrolases"/>
    <property type="match status" value="1"/>
</dbReference>
<dbReference type="Gene3D" id="2.30.40.10">
    <property type="entry name" value="Urease, subunit C, domain 1"/>
    <property type="match status" value="1"/>
</dbReference>
<name>A0A482TPZ4_9EURY</name>
<dbReference type="InterPro" id="IPR011059">
    <property type="entry name" value="Metal-dep_hydrolase_composite"/>
</dbReference>
<accession>A0A482TPZ4</accession>
<evidence type="ECO:0000313" key="3">
    <source>
        <dbReference type="Proteomes" id="UP000294028"/>
    </source>
</evidence>